<feature type="transmembrane region" description="Helical" evidence="1">
    <location>
        <begin position="28"/>
        <end position="45"/>
    </location>
</feature>
<name>A0ABT7TCX9_9MICO</name>
<keyword evidence="1" id="KW-1133">Transmembrane helix</keyword>
<comment type="caution">
    <text evidence="2">The sequence shown here is derived from an EMBL/GenBank/DDBJ whole genome shotgun (WGS) entry which is preliminary data.</text>
</comment>
<proteinExistence type="predicted"/>
<dbReference type="EMBL" id="JAUCMM010000001">
    <property type="protein sequence ID" value="MDM7887427.1"/>
    <property type="molecule type" value="Genomic_DNA"/>
</dbReference>
<gene>
    <name evidence="2" type="ORF">QUG98_03070</name>
</gene>
<evidence type="ECO:0000313" key="3">
    <source>
        <dbReference type="Proteomes" id="UP001235720"/>
    </source>
</evidence>
<keyword evidence="1" id="KW-0812">Transmembrane</keyword>
<sequence length="51" mass="5557">MVVLLVLLWCWTVLVVRVALIVRVELIVLVWLVVPTAVGAGWSSGTTRPDG</sequence>
<organism evidence="2 3">
    <name type="scientific">Curtobacterium subtropicum</name>
    <dbReference type="NCBI Taxonomy" id="3055138"/>
    <lineage>
        <taxon>Bacteria</taxon>
        <taxon>Bacillati</taxon>
        <taxon>Actinomycetota</taxon>
        <taxon>Actinomycetes</taxon>
        <taxon>Micrococcales</taxon>
        <taxon>Microbacteriaceae</taxon>
        <taxon>Curtobacterium</taxon>
    </lineage>
</organism>
<dbReference type="RefSeq" id="WP_289469150.1">
    <property type="nucleotide sequence ID" value="NZ_JAUCMM010000001.1"/>
</dbReference>
<evidence type="ECO:0000313" key="2">
    <source>
        <dbReference type="EMBL" id="MDM7887427.1"/>
    </source>
</evidence>
<accession>A0ABT7TCX9</accession>
<protein>
    <recommendedName>
        <fullName evidence="4">Secreted peptide</fullName>
    </recommendedName>
</protein>
<keyword evidence="3" id="KW-1185">Reference proteome</keyword>
<evidence type="ECO:0000256" key="1">
    <source>
        <dbReference type="SAM" id="Phobius"/>
    </source>
</evidence>
<keyword evidence="1" id="KW-0472">Membrane</keyword>
<evidence type="ECO:0008006" key="4">
    <source>
        <dbReference type="Google" id="ProtNLM"/>
    </source>
</evidence>
<dbReference type="Proteomes" id="UP001235720">
    <property type="component" value="Unassembled WGS sequence"/>
</dbReference>
<reference evidence="2 3" key="1">
    <citation type="submission" date="2023-06" db="EMBL/GenBank/DDBJ databases">
        <authorList>
            <person name="Feng G."/>
            <person name="Li J."/>
            <person name="Zhu H."/>
        </authorList>
    </citation>
    <scope>NUCLEOTIDE SEQUENCE [LARGE SCALE GENOMIC DNA]</scope>
    <source>
        <strain evidence="2 3">RHCJP20</strain>
    </source>
</reference>